<organism evidence="2 3">
    <name type="scientific">Caligus rogercresseyi</name>
    <name type="common">Sea louse</name>
    <dbReference type="NCBI Taxonomy" id="217165"/>
    <lineage>
        <taxon>Eukaryota</taxon>
        <taxon>Metazoa</taxon>
        <taxon>Ecdysozoa</taxon>
        <taxon>Arthropoda</taxon>
        <taxon>Crustacea</taxon>
        <taxon>Multicrustacea</taxon>
        <taxon>Hexanauplia</taxon>
        <taxon>Copepoda</taxon>
        <taxon>Siphonostomatoida</taxon>
        <taxon>Caligidae</taxon>
        <taxon>Caligus</taxon>
    </lineage>
</organism>
<feature type="compositionally biased region" description="Basic and acidic residues" evidence="1">
    <location>
        <begin position="106"/>
        <end position="119"/>
    </location>
</feature>
<dbReference type="Proteomes" id="UP000595437">
    <property type="component" value="Chromosome 17"/>
</dbReference>
<feature type="region of interest" description="Disordered" evidence="1">
    <location>
        <begin position="61"/>
        <end position="125"/>
    </location>
</feature>
<feature type="non-terminal residue" evidence="2">
    <location>
        <position position="1"/>
    </location>
</feature>
<evidence type="ECO:0000313" key="2">
    <source>
        <dbReference type="EMBL" id="QQP34609.1"/>
    </source>
</evidence>
<name>A0A7T8GMN1_CALRO</name>
<protein>
    <submittedName>
        <fullName evidence="2">Uncharacterized protein</fullName>
    </submittedName>
</protein>
<sequence length="125" mass="14153">KIEPSRSSNNNEDNQEVIQEPEKLTNDDIAIEEVHITDHEEGNGLKEVSDTNSESIEIVQDKAASDQEGEQTEIERIQTKKASNPHLETLNIIQHRTRSQSNGKRNKPDNDSSPEKDNTPLKQKK</sequence>
<gene>
    <name evidence="2" type="ORF">FKW44_022554</name>
</gene>
<feature type="compositionally biased region" description="Polar residues" evidence="1">
    <location>
        <begin position="1"/>
        <end position="12"/>
    </location>
</feature>
<feature type="region of interest" description="Disordered" evidence="1">
    <location>
        <begin position="1"/>
        <end position="28"/>
    </location>
</feature>
<feature type="compositionally biased region" description="Polar residues" evidence="1">
    <location>
        <begin position="91"/>
        <end position="103"/>
    </location>
</feature>
<reference evidence="3" key="1">
    <citation type="submission" date="2021-01" db="EMBL/GenBank/DDBJ databases">
        <title>Caligus Genome Assembly.</title>
        <authorList>
            <person name="Gallardo-Escarate C."/>
        </authorList>
    </citation>
    <scope>NUCLEOTIDE SEQUENCE [LARGE SCALE GENOMIC DNA]</scope>
</reference>
<proteinExistence type="predicted"/>
<keyword evidence="3" id="KW-1185">Reference proteome</keyword>
<dbReference type="EMBL" id="CP045906">
    <property type="protein sequence ID" value="QQP34609.1"/>
    <property type="molecule type" value="Genomic_DNA"/>
</dbReference>
<evidence type="ECO:0000256" key="1">
    <source>
        <dbReference type="SAM" id="MobiDB-lite"/>
    </source>
</evidence>
<feature type="non-terminal residue" evidence="2">
    <location>
        <position position="125"/>
    </location>
</feature>
<accession>A0A7T8GMN1</accession>
<dbReference type="AlphaFoldDB" id="A0A7T8GMN1"/>
<evidence type="ECO:0000313" key="3">
    <source>
        <dbReference type="Proteomes" id="UP000595437"/>
    </source>
</evidence>